<accession>A0A914RTL0</accession>
<name>A0A914RTL0_PAREQ</name>
<evidence type="ECO:0000313" key="1">
    <source>
        <dbReference type="Proteomes" id="UP000887564"/>
    </source>
</evidence>
<protein>
    <submittedName>
        <fullName evidence="2">Uncharacterized protein</fullName>
    </submittedName>
</protein>
<organism evidence="1 2">
    <name type="scientific">Parascaris equorum</name>
    <name type="common">Equine roundworm</name>
    <dbReference type="NCBI Taxonomy" id="6256"/>
    <lineage>
        <taxon>Eukaryota</taxon>
        <taxon>Metazoa</taxon>
        <taxon>Ecdysozoa</taxon>
        <taxon>Nematoda</taxon>
        <taxon>Chromadorea</taxon>
        <taxon>Rhabditida</taxon>
        <taxon>Spirurina</taxon>
        <taxon>Ascaridomorpha</taxon>
        <taxon>Ascaridoidea</taxon>
        <taxon>Ascarididae</taxon>
        <taxon>Parascaris</taxon>
    </lineage>
</organism>
<dbReference type="AlphaFoldDB" id="A0A914RTL0"/>
<dbReference type="WBParaSite" id="PEQ_0000983001-mRNA-1">
    <property type="protein sequence ID" value="PEQ_0000983001-mRNA-1"/>
    <property type="gene ID" value="PEQ_0000983001"/>
</dbReference>
<dbReference type="Proteomes" id="UP000887564">
    <property type="component" value="Unplaced"/>
</dbReference>
<proteinExistence type="predicted"/>
<keyword evidence="1" id="KW-1185">Reference proteome</keyword>
<sequence length="91" mass="10541">MGMNCSIASIIDKRLHELLHFQIIQTQTFTTSTKCSNHKIVTRLFIVEGFKEPKQFGRCEAIFRSISTAILCSNAITTIRSHFQPFRKYFI</sequence>
<evidence type="ECO:0000313" key="2">
    <source>
        <dbReference type="WBParaSite" id="PEQ_0000983001-mRNA-1"/>
    </source>
</evidence>
<reference evidence="2" key="1">
    <citation type="submission" date="2022-11" db="UniProtKB">
        <authorList>
            <consortium name="WormBaseParasite"/>
        </authorList>
    </citation>
    <scope>IDENTIFICATION</scope>
</reference>